<name>A0A182SND9_9DIPT</name>
<dbReference type="EnsemblMetazoa" id="AMAM010216-RA">
    <property type="protein sequence ID" value="AMAM010216-PA"/>
    <property type="gene ID" value="AMAM010216"/>
</dbReference>
<dbReference type="VEuPathDB" id="VectorBase:AMAM010216"/>
<dbReference type="Proteomes" id="UP000075901">
    <property type="component" value="Unassembled WGS sequence"/>
</dbReference>
<protein>
    <recommendedName>
        <fullName evidence="1">DNA-PKcs N-terminal domain-containing protein</fullName>
    </recommendedName>
</protein>
<evidence type="ECO:0000313" key="2">
    <source>
        <dbReference type="EnsemblMetazoa" id="AMAM010216-PA"/>
    </source>
</evidence>
<accession>A0A182SND9</accession>
<evidence type="ECO:0000259" key="1">
    <source>
        <dbReference type="Pfam" id="PF20500"/>
    </source>
</evidence>
<feature type="domain" description="DNA-PKcs N-terminal" evidence="1">
    <location>
        <begin position="13"/>
        <end position="394"/>
    </location>
</feature>
<sequence>SERECPPTVDVLNQYVGYYRKLLNSPNADHWEIRIAIRGFGIMAGPCQQVAGSSVSLNELLTIVLQRIELICERTVSTSGDMLTLLPDFIQALSEILTHTKQLTTIQLVSVQTMTVALVRDFYHLPTVHHELIVRSLVCMLENIGKLGGSTRDQLLDNILLQGIIWSCTHALPFGSSPPVSTSVAATDETTNKTDWKRDLVTYKNYLPLWQGLLNKAQSASDPSLLRAIYRAIMNTLFVIVEKLDLSTRKRTFQDDDGQQRELFFCDPNIDLIPLKPKDYHIFLNLVELNRDVLHGTQTPAAVRELFTDWIRPYFERFVKQSLERPLVSGFVKLIEMGLGTAETIGYFRQLDASSEDQDVRSIQTLLVYYLEQTVQRALHATGELQLACLRFVLKA</sequence>
<dbReference type="AlphaFoldDB" id="A0A182SND9"/>
<dbReference type="Pfam" id="PF20500">
    <property type="entry name" value="DNA-PKcs_N"/>
    <property type="match status" value="1"/>
</dbReference>
<reference evidence="2" key="2">
    <citation type="submission" date="2020-05" db="UniProtKB">
        <authorList>
            <consortium name="EnsemblMetazoa"/>
        </authorList>
    </citation>
    <scope>IDENTIFICATION</scope>
    <source>
        <strain evidence="2">maculatus3</strain>
    </source>
</reference>
<evidence type="ECO:0000313" key="3">
    <source>
        <dbReference type="Proteomes" id="UP000075901"/>
    </source>
</evidence>
<keyword evidence="3" id="KW-1185">Reference proteome</keyword>
<reference evidence="3" key="1">
    <citation type="submission" date="2013-09" db="EMBL/GenBank/DDBJ databases">
        <title>The Genome Sequence of Anopheles maculatus species B.</title>
        <authorList>
            <consortium name="The Broad Institute Genomics Platform"/>
            <person name="Neafsey D.E."/>
            <person name="Besansky N."/>
            <person name="Howell P."/>
            <person name="Walton C."/>
            <person name="Young S.K."/>
            <person name="Zeng Q."/>
            <person name="Gargeya S."/>
            <person name="Fitzgerald M."/>
            <person name="Haas B."/>
            <person name="Abouelleil A."/>
            <person name="Allen A.W."/>
            <person name="Alvarado L."/>
            <person name="Arachchi H.M."/>
            <person name="Berlin A.M."/>
            <person name="Chapman S.B."/>
            <person name="Gainer-Dewar J."/>
            <person name="Goldberg J."/>
            <person name="Griggs A."/>
            <person name="Gujja S."/>
            <person name="Hansen M."/>
            <person name="Howarth C."/>
            <person name="Imamovic A."/>
            <person name="Ireland A."/>
            <person name="Larimer J."/>
            <person name="McCowan C."/>
            <person name="Murphy C."/>
            <person name="Pearson M."/>
            <person name="Poon T.W."/>
            <person name="Priest M."/>
            <person name="Roberts A."/>
            <person name="Saif S."/>
            <person name="Shea T."/>
            <person name="Sisk P."/>
            <person name="Sykes S."/>
            <person name="Wortman J."/>
            <person name="Nusbaum C."/>
            <person name="Birren B."/>
        </authorList>
    </citation>
    <scope>NUCLEOTIDE SEQUENCE [LARGE SCALE GENOMIC DNA]</scope>
    <source>
        <strain evidence="3">maculatus3</strain>
    </source>
</reference>
<organism evidence="2 3">
    <name type="scientific">Anopheles maculatus</name>
    <dbReference type="NCBI Taxonomy" id="74869"/>
    <lineage>
        <taxon>Eukaryota</taxon>
        <taxon>Metazoa</taxon>
        <taxon>Ecdysozoa</taxon>
        <taxon>Arthropoda</taxon>
        <taxon>Hexapoda</taxon>
        <taxon>Insecta</taxon>
        <taxon>Pterygota</taxon>
        <taxon>Neoptera</taxon>
        <taxon>Endopterygota</taxon>
        <taxon>Diptera</taxon>
        <taxon>Nematocera</taxon>
        <taxon>Culicoidea</taxon>
        <taxon>Culicidae</taxon>
        <taxon>Anophelinae</taxon>
        <taxon>Anopheles</taxon>
        <taxon>Anopheles maculatus group</taxon>
    </lineage>
</organism>
<dbReference type="InterPro" id="IPR046804">
    <property type="entry name" value="DNA-PKcs_N"/>
</dbReference>
<proteinExistence type="predicted"/>